<organism evidence="1 2">
    <name type="scientific">Nonomuraea polychroma</name>
    <dbReference type="NCBI Taxonomy" id="46176"/>
    <lineage>
        <taxon>Bacteria</taxon>
        <taxon>Bacillati</taxon>
        <taxon>Actinomycetota</taxon>
        <taxon>Actinomycetes</taxon>
        <taxon>Streptosporangiales</taxon>
        <taxon>Streptosporangiaceae</taxon>
        <taxon>Nonomuraea</taxon>
    </lineage>
</organism>
<keyword evidence="2" id="KW-1185">Reference proteome</keyword>
<gene>
    <name evidence="1" type="ORF">EDD27_7760</name>
</gene>
<dbReference type="EMBL" id="SAUN01000001">
    <property type="protein sequence ID" value="RVX44984.1"/>
    <property type="molecule type" value="Genomic_DNA"/>
</dbReference>
<evidence type="ECO:0008006" key="3">
    <source>
        <dbReference type="Google" id="ProtNLM"/>
    </source>
</evidence>
<accession>A0A438MGU1</accession>
<comment type="caution">
    <text evidence="1">The sequence shown here is derived from an EMBL/GenBank/DDBJ whole genome shotgun (WGS) entry which is preliminary data.</text>
</comment>
<proteinExistence type="predicted"/>
<dbReference type="AlphaFoldDB" id="A0A438MGU1"/>
<protein>
    <recommendedName>
        <fullName evidence="3">Peptidase MA superfamily protein</fullName>
    </recommendedName>
</protein>
<name>A0A438MGU1_9ACTN</name>
<evidence type="ECO:0000313" key="1">
    <source>
        <dbReference type="EMBL" id="RVX44984.1"/>
    </source>
</evidence>
<reference evidence="1 2" key="1">
    <citation type="submission" date="2019-01" db="EMBL/GenBank/DDBJ databases">
        <title>Sequencing the genomes of 1000 actinobacteria strains.</title>
        <authorList>
            <person name="Klenk H.-P."/>
        </authorList>
    </citation>
    <scope>NUCLEOTIDE SEQUENCE [LARGE SCALE GENOMIC DNA]</scope>
    <source>
        <strain evidence="1 2">DSM 43925</strain>
    </source>
</reference>
<dbReference type="Proteomes" id="UP000284824">
    <property type="component" value="Unassembled WGS sequence"/>
</dbReference>
<evidence type="ECO:0000313" key="2">
    <source>
        <dbReference type="Proteomes" id="UP000284824"/>
    </source>
</evidence>
<sequence length="249" mass="27600">MPLIRRRRATNPRRPPRRHRKRWWIAAAVTVVFLTTAAVGTAIAFPSVVATTCPGCYGLERLRPGLYVEPGLPQAQRRRVIQVIEQADKRVRDFFAGRRSSPDVLVCLTDDCYRRIGGGRERGIAVLNRAVMLSPRGVDPVIASHELTHVELHARLGDGQVPQWFDEGLAVLVSNDPRYLAPTGDRCLLDSREPLPATLADWLRAASADPQLYAKAACQVSRWVGTNGGKEAVRTLIERLSTGQAFPHT</sequence>